<comment type="caution">
    <text evidence="3">The sequence shown here is derived from an EMBL/GenBank/DDBJ whole genome shotgun (WGS) entry which is preliminary data.</text>
</comment>
<sequence length="201" mass="22545">MKKFSLILALFTLTGTVSFAQKAFEGKIRYKKIDQPALAVEYDYPVAVVENALKAKMADLQLKYTAAKDFISYNNSSIPSITRSVLDYTFKTIPSVKNGKEKTTLYMIMEGGNNVVGDAATLAANGKSFLESLASDVKRSDAIFRIKKQEDILVTEEQKLQSLKDAYKELEEKLQKNLDEQQKQSRIIASQKSVLDDLKNN</sequence>
<dbReference type="EMBL" id="JAJNEC010000005">
    <property type="protein sequence ID" value="MCD2423593.1"/>
    <property type="molecule type" value="Genomic_DNA"/>
</dbReference>
<accession>A0ABS8PTI2</accession>
<protein>
    <recommendedName>
        <fullName evidence="5">DUF4831 domain-containing protein</fullName>
    </recommendedName>
</protein>
<keyword evidence="1" id="KW-0175">Coiled coil</keyword>
<keyword evidence="2" id="KW-0732">Signal</keyword>
<reference evidence="3 4" key="1">
    <citation type="submission" date="2021-11" db="EMBL/GenBank/DDBJ databases">
        <title>Genomic of Niabella pedocola.</title>
        <authorList>
            <person name="Wu T."/>
        </authorList>
    </citation>
    <scope>NUCLEOTIDE SEQUENCE [LARGE SCALE GENOMIC DNA]</scope>
    <source>
        <strain evidence="3 4">JCM 31011</strain>
    </source>
</reference>
<proteinExistence type="predicted"/>
<feature type="coiled-coil region" evidence="1">
    <location>
        <begin position="146"/>
        <end position="187"/>
    </location>
</feature>
<organism evidence="3 4">
    <name type="scientific">Niabella pedocola</name>
    <dbReference type="NCBI Taxonomy" id="1752077"/>
    <lineage>
        <taxon>Bacteria</taxon>
        <taxon>Pseudomonadati</taxon>
        <taxon>Bacteroidota</taxon>
        <taxon>Chitinophagia</taxon>
        <taxon>Chitinophagales</taxon>
        <taxon>Chitinophagaceae</taxon>
        <taxon>Niabella</taxon>
    </lineage>
</organism>
<name>A0ABS8PTI2_9BACT</name>
<gene>
    <name evidence="3" type="ORF">LQ567_12530</name>
</gene>
<dbReference type="RefSeq" id="WP_231004854.1">
    <property type="nucleotide sequence ID" value="NZ_JAJNEC010000005.1"/>
</dbReference>
<dbReference type="Proteomes" id="UP001199816">
    <property type="component" value="Unassembled WGS sequence"/>
</dbReference>
<feature type="chain" id="PRO_5045568662" description="DUF4831 domain-containing protein" evidence="2">
    <location>
        <begin position="21"/>
        <end position="201"/>
    </location>
</feature>
<evidence type="ECO:0008006" key="5">
    <source>
        <dbReference type="Google" id="ProtNLM"/>
    </source>
</evidence>
<feature type="signal peptide" evidence="2">
    <location>
        <begin position="1"/>
        <end position="20"/>
    </location>
</feature>
<evidence type="ECO:0000313" key="4">
    <source>
        <dbReference type="Proteomes" id="UP001199816"/>
    </source>
</evidence>
<evidence type="ECO:0000256" key="2">
    <source>
        <dbReference type="SAM" id="SignalP"/>
    </source>
</evidence>
<evidence type="ECO:0000256" key="1">
    <source>
        <dbReference type="SAM" id="Coils"/>
    </source>
</evidence>
<keyword evidence="4" id="KW-1185">Reference proteome</keyword>
<evidence type="ECO:0000313" key="3">
    <source>
        <dbReference type="EMBL" id="MCD2423593.1"/>
    </source>
</evidence>